<feature type="compositionally biased region" description="Basic residues" evidence="4">
    <location>
        <begin position="393"/>
        <end position="407"/>
    </location>
</feature>
<dbReference type="InterPro" id="IPR008422">
    <property type="entry name" value="KN_HD"/>
</dbReference>
<feature type="compositionally biased region" description="Low complexity" evidence="4">
    <location>
        <begin position="53"/>
        <end position="67"/>
    </location>
</feature>
<keyword evidence="7" id="KW-1185">Reference proteome</keyword>
<feature type="region of interest" description="Disordered" evidence="4">
    <location>
        <begin position="365"/>
        <end position="433"/>
    </location>
</feature>
<feature type="region of interest" description="Disordered" evidence="4">
    <location>
        <begin position="1"/>
        <end position="111"/>
    </location>
</feature>
<evidence type="ECO:0000256" key="2">
    <source>
        <dbReference type="ARBA" id="ARBA00023155"/>
    </source>
</evidence>
<feature type="compositionally biased region" description="Basic and acidic residues" evidence="4">
    <location>
        <begin position="78"/>
        <end position="91"/>
    </location>
</feature>
<evidence type="ECO:0000256" key="4">
    <source>
        <dbReference type="SAM" id="MobiDB-lite"/>
    </source>
</evidence>
<keyword evidence="2" id="KW-0371">Homeobox</keyword>
<evidence type="ECO:0000313" key="6">
    <source>
        <dbReference type="EMBL" id="RKU40297.1"/>
    </source>
</evidence>
<feature type="region of interest" description="Disordered" evidence="4">
    <location>
        <begin position="196"/>
        <end position="226"/>
    </location>
</feature>
<proteinExistence type="predicted"/>
<feature type="compositionally biased region" description="Low complexity" evidence="4">
    <location>
        <begin position="408"/>
        <end position="424"/>
    </location>
</feature>
<feature type="compositionally biased region" description="Polar residues" evidence="4">
    <location>
        <begin position="376"/>
        <end position="386"/>
    </location>
</feature>
<keyword evidence="3" id="KW-0539">Nucleus</keyword>
<dbReference type="InterPro" id="IPR001356">
    <property type="entry name" value="HD"/>
</dbReference>
<comment type="caution">
    <text evidence="6">The sequence shown here is derived from an EMBL/GenBank/DDBJ whole genome shotgun (WGS) entry which is preliminary data.</text>
</comment>
<reference evidence="6 7" key="1">
    <citation type="submission" date="2018-08" db="EMBL/GenBank/DDBJ databases">
        <title>Draft genome of the lignicolous fungus Coniochaeta pulveracea.</title>
        <authorList>
            <person name="Borstlap C.J."/>
            <person name="De Witt R.N."/>
            <person name="Botha A."/>
            <person name="Volschenk H."/>
        </authorList>
    </citation>
    <scope>NUCLEOTIDE SEQUENCE [LARGE SCALE GENOMIC DNA]</scope>
    <source>
        <strain evidence="6 7">CAB683</strain>
    </source>
</reference>
<evidence type="ECO:0000313" key="7">
    <source>
        <dbReference type="Proteomes" id="UP000275385"/>
    </source>
</evidence>
<dbReference type="AlphaFoldDB" id="A0A420XXB6"/>
<protein>
    <recommendedName>
        <fullName evidence="5">KN homeodomain domain-containing protein</fullName>
    </recommendedName>
</protein>
<feature type="compositionally biased region" description="Basic and acidic residues" evidence="4">
    <location>
        <begin position="365"/>
        <end position="374"/>
    </location>
</feature>
<dbReference type="Proteomes" id="UP000275385">
    <property type="component" value="Unassembled WGS sequence"/>
</dbReference>
<dbReference type="Gene3D" id="1.10.10.60">
    <property type="entry name" value="Homeodomain-like"/>
    <property type="match status" value="1"/>
</dbReference>
<dbReference type="Pfam" id="PF05920">
    <property type="entry name" value="Homeobox_KN"/>
    <property type="match status" value="1"/>
</dbReference>
<dbReference type="GO" id="GO:0006355">
    <property type="term" value="P:regulation of DNA-templated transcription"/>
    <property type="evidence" value="ECO:0007669"/>
    <property type="project" value="InterPro"/>
</dbReference>
<feature type="domain" description="KN homeodomain" evidence="5">
    <location>
        <begin position="313"/>
        <end position="352"/>
    </location>
</feature>
<feature type="compositionally biased region" description="Low complexity" evidence="4">
    <location>
        <begin position="206"/>
        <end position="219"/>
    </location>
</feature>
<evidence type="ECO:0000256" key="3">
    <source>
        <dbReference type="ARBA" id="ARBA00023242"/>
    </source>
</evidence>
<dbReference type="GO" id="GO:0003677">
    <property type="term" value="F:DNA binding"/>
    <property type="evidence" value="ECO:0007669"/>
    <property type="project" value="UniProtKB-KW"/>
</dbReference>
<name>A0A420XXB6_9PEZI</name>
<dbReference type="InterPro" id="IPR009057">
    <property type="entry name" value="Homeodomain-like_sf"/>
</dbReference>
<keyword evidence="1" id="KW-0238">DNA-binding</keyword>
<gene>
    <name evidence="6" type="ORF">DL546_002740</name>
</gene>
<dbReference type="OrthoDB" id="10056939at2759"/>
<dbReference type="CDD" id="cd00086">
    <property type="entry name" value="homeodomain"/>
    <property type="match status" value="1"/>
</dbReference>
<feature type="region of interest" description="Disordered" evidence="4">
    <location>
        <begin position="126"/>
        <end position="181"/>
    </location>
</feature>
<evidence type="ECO:0000256" key="1">
    <source>
        <dbReference type="ARBA" id="ARBA00023125"/>
    </source>
</evidence>
<sequence>MTYLTPRSSVNLGLDSPFEVRQVSPKEEPRQLPQPHNLNASRLPSIAQLLNETAPPTAPSAAKSQAQYGMKESPPFYGHDREARYVPRRLPDPAAIEPPLASPPPEPQTQDAMRTAFHGRPWQRIHYAPDFIQDKQRNQEQVKPSPLDPRAQDARRQTWTPAQARASFSLPQSPLQSGFAPLVHRSSVPSIEQLGISSTVDGYPPAAASYSHSTASSEAARPEARLRQDSYVSGPYNPAFAGRHHSRSDDYMRYPYQAAYPSLQPFANQSNGTIGYAPVNPAVHGRTLSRPLNDVPRKRPKLPPAFKLETRRWIDAHIWHPYPSKEFQQDLAARHGLEQKQVDFHFVNERRRYVVAQLERERAIGNHAPPDLEARNQASPTVNGSRNPDDRYHPRRYSGRLGRRGSRFSHGSTGSTSTTVSGDSDATGFSTSV</sequence>
<organism evidence="6 7">
    <name type="scientific">Coniochaeta pulveracea</name>
    <dbReference type="NCBI Taxonomy" id="177199"/>
    <lineage>
        <taxon>Eukaryota</taxon>
        <taxon>Fungi</taxon>
        <taxon>Dikarya</taxon>
        <taxon>Ascomycota</taxon>
        <taxon>Pezizomycotina</taxon>
        <taxon>Sordariomycetes</taxon>
        <taxon>Sordariomycetidae</taxon>
        <taxon>Coniochaetales</taxon>
        <taxon>Coniochaetaceae</taxon>
        <taxon>Coniochaeta</taxon>
    </lineage>
</organism>
<feature type="compositionally biased region" description="Polar residues" evidence="4">
    <location>
        <begin position="1"/>
        <end position="11"/>
    </location>
</feature>
<dbReference type="EMBL" id="QVQW01000111">
    <property type="protein sequence ID" value="RKU40297.1"/>
    <property type="molecule type" value="Genomic_DNA"/>
</dbReference>
<accession>A0A420XXB6</accession>
<evidence type="ECO:0000259" key="5">
    <source>
        <dbReference type="Pfam" id="PF05920"/>
    </source>
</evidence>
<dbReference type="SUPFAM" id="SSF46689">
    <property type="entry name" value="Homeodomain-like"/>
    <property type="match status" value="1"/>
</dbReference>